<dbReference type="EMBL" id="MN740697">
    <property type="protein sequence ID" value="QHU08456.1"/>
    <property type="molecule type" value="Genomic_DNA"/>
</dbReference>
<name>A0A6C0JUG8_9ZZZZ</name>
<protein>
    <submittedName>
        <fullName evidence="1">Uncharacterized protein</fullName>
    </submittedName>
</protein>
<dbReference type="AlphaFoldDB" id="A0A6C0JUG8"/>
<evidence type="ECO:0000313" key="1">
    <source>
        <dbReference type="EMBL" id="QHU08456.1"/>
    </source>
</evidence>
<reference evidence="1" key="1">
    <citation type="journal article" date="2020" name="Nature">
        <title>Giant virus diversity and host interactions through global metagenomics.</title>
        <authorList>
            <person name="Schulz F."/>
            <person name="Roux S."/>
            <person name="Paez-Espino D."/>
            <person name="Jungbluth S."/>
            <person name="Walsh D.A."/>
            <person name="Denef V.J."/>
            <person name="McMahon K.D."/>
            <person name="Konstantinidis K.T."/>
            <person name="Eloe-Fadrosh E.A."/>
            <person name="Kyrpides N.C."/>
            <person name="Woyke T."/>
        </authorList>
    </citation>
    <scope>NUCLEOTIDE SEQUENCE</scope>
    <source>
        <strain evidence="1">GVMAG-S-1062768-28</strain>
    </source>
</reference>
<sequence>MLRYVSSLFTTTGNKTNKPQLQQLLKMLWLCDKPETVLATIEKLTKTDDTVPKLFLQQFKYTTPNTVCIIKGLLETYYAAKYEVCSTAAEMLVEDTILGSYIALAIGTEGNKHNKDFYHKIRVLKKMEMGPWRKFLGSCKNEKTNSIFNTDNKEISSFTLGLFNEPFASRESPVYNKTVSNPSRVNDILSLYKGTIYKNKILRTPIEVSLDKPLEQKDIHGFIRGLASDEPLVIVCKKIDRDVSPPGNVFIIYLEDTESIHNNIFPFINNLVIVNLIDVLKML</sequence>
<organism evidence="1">
    <name type="scientific">viral metagenome</name>
    <dbReference type="NCBI Taxonomy" id="1070528"/>
    <lineage>
        <taxon>unclassified sequences</taxon>
        <taxon>metagenomes</taxon>
        <taxon>organismal metagenomes</taxon>
    </lineage>
</organism>
<accession>A0A6C0JUG8</accession>
<proteinExistence type="predicted"/>